<reference evidence="3" key="1">
    <citation type="submission" date="2024-04" db="EMBL/GenBank/DDBJ databases">
        <authorList>
            <person name="Shaw F."/>
            <person name="Minotto A."/>
        </authorList>
    </citation>
    <scope>NUCLEOTIDE SEQUENCE [LARGE SCALE GENOMIC DNA]</scope>
</reference>
<name>A0ABP1DY30_9APHY</name>
<accession>A0ABP1DY30</accession>
<evidence type="ECO:0000256" key="1">
    <source>
        <dbReference type="SAM" id="MobiDB-lite"/>
    </source>
</evidence>
<organism evidence="2 3">
    <name type="scientific">Somion occarium</name>
    <dbReference type="NCBI Taxonomy" id="3059160"/>
    <lineage>
        <taxon>Eukaryota</taxon>
        <taxon>Fungi</taxon>
        <taxon>Dikarya</taxon>
        <taxon>Basidiomycota</taxon>
        <taxon>Agaricomycotina</taxon>
        <taxon>Agaricomycetes</taxon>
        <taxon>Polyporales</taxon>
        <taxon>Cerrenaceae</taxon>
        <taxon>Somion</taxon>
    </lineage>
</organism>
<feature type="region of interest" description="Disordered" evidence="1">
    <location>
        <begin position="371"/>
        <end position="399"/>
    </location>
</feature>
<gene>
    <name evidence="2" type="ORF">GFSPODELE1_LOCUS8946</name>
</gene>
<dbReference type="Proteomes" id="UP001497453">
    <property type="component" value="Chromosome 7"/>
</dbReference>
<dbReference type="EMBL" id="OZ037950">
    <property type="protein sequence ID" value="CAL1712698.1"/>
    <property type="molecule type" value="Genomic_DNA"/>
</dbReference>
<sequence length="399" mass="47851">MTITLLPSEVFTVTAAQLAHRTRIAQAIAPLKRVRPRVPFWYLGAHRVPTLWSLYRGLLRAAPSDDIRWRIRRMFEHKKTLTSPVATKKELEKGYLWLEKFEKARAGDVHLQAVLQRYSRMIAAKQQKADFIAAYRKEMEWQERLRNRPILTGSYLRPTLYNPPLPRLKPQPIHVTGMIVWRKKARMRRFSLRELLWDWRDDLQRENKFELMLAEEVKNRGEKGFERVFGHQDWMGHIQERLDTIQKYFVDDDKRRKLPYPPTMLEQIKQARREKNVNKLREYTRERRGEVLKRTIRRARRGPPAHVLCLMSEEEKRLDRISRSTSEVGYVAQAKMKLGWKMKDPERWKLEGGKEENLEWVRRLETKVREANERKRRKAEAEEAEKALERQKKVELTEA</sequence>
<evidence type="ECO:0000313" key="2">
    <source>
        <dbReference type="EMBL" id="CAL1712698.1"/>
    </source>
</evidence>
<proteinExistence type="predicted"/>
<evidence type="ECO:0000313" key="3">
    <source>
        <dbReference type="Proteomes" id="UP001497453"/>
    </source>
</evidence>
<keyword evidence="3" id="KW-1185">Reference proteome</keyword>
<protein>
    <submittedName>
        <fullName evidence="2">Uncharacterized protein</fullName>
    </submittedName>
</protein>